<dbReference type="Proteomes" id="UP000789759">
    <property type="component" value="Unassembled WGS sequence"/>
</dbReference>
<reference evidence="1" key="1">
    <citation type="submission" date="2021-06" db="EMBL/GenBank/DDBJ databases">
        <authorList>
            <person name="Kallberg Y."/>
            <person name="Tangrot J."/>
            <person name="Rosling A."/>
        </authorList>
    </citation>
    <scope>NUCLEOTIDE SEQUENCE</scope>
    <source>
        <strain evidence="1">FL966</strain>
    </source>
</reference>
<sequence>MENKEIEFQDYIIKIEEHVDIKILFFKEEEKIPENIICKKKSNKSEIIKSDIVNEREEFILSKYHSYIISLNVYNGVQ</sequence>
<dbReference type="AlphaFoldDB" id="A0A9N9K9B2"/>
<feature type="non-terminal residue" evidence="1">
    <location>
        <position position="78"/>
    </location>
</feature>
<organism evidence="1 2">
    <name type="scientific">Cetraspora pellucida</name>
    <dbReference type="NCBI Taxonomy" id="1433469"/>
    <lineage>
        <taxon>Eukaryota</taxon>
        <taxon>Fungi</taxon>
        <taxon>Fungi incertae sedis</taxon>
        <taxon>Mucoromycota</taxon>
        <taxon>Glomeromycotina</taxon>
        <taxon>Glomeromycetes</taxon>
        <taxon>Diversisporales</taxon>
        <taxon>Gigasporaceae</taxon>
        <taxon>Cetraspora</taxon>
    </lineage>
</organism>
<evidence type="ECO:0000313" key="1">
    <source>
        <dbReference type="EMBL" id="CAG8818412.1"/>
    </source>
</evidence>
<protein>
    <submittedName>
        <fullName evidence="1">428_t:CDS:1</fullName>
    </submittedName>
</protein>
<gene>
    <name evidence="1" type="ORF">CPELLU_LOCUS19437</name>
</gene>
<proteinExistence type="predicted"/>
<keyword evidence="2" id="KW-1185">Reference proteome</keyword>
<evidence type="ECO:0000313" key="2">
    <source>
        <dbReference type="Proteomes" id="UP000789759"/>
    </source>
</evidence>
<dbReference type="EMBL" id="CAJVQA010046675">
    <property type="protein sequence ID" value="CAG8818412.1"/>
    <property type="molecule type" value="Genomic_DNA"/>
</dbReference>
<name>A0A9N9K9B2_9GLOM</name>
<comment type="caution">
    <text evidence="1">The sequence shown here is derived from an EMBL/GenBank/DDBJ whole genome shotgun (WGS) entry which is preliminary data.</text>
</comment>
<accession>A0A9N9K9B2</accession>